<feature type="transmembrane region" description="Helical" evidence="2">
    <location>
        <begin position="451"/>
        <end position="473"/>
    </location>
</feature>
<feature type="transmembrane region" description="Helical" evidence="2">
    <location>
        <begin position="412"/>
        <end position="431"/>
    </location>
</feature>
<dbReference type="InterPro" id="IPR036609">
    <property type="entry name" value="LCCL_sf"/>
</dbReference>
<feature type="transmembrane region" description="Helical" evidence="2">
    <location>
        <begin position="524"/>
        <end position="542"/>
    </location>
</feature>
<dbReference type="PANTHER" id="PTHR31331">
    <property type="entry name" value="LCCL DOMAIN PROTEIN (AFU_ORTHOLOGUE AFUA_5G08630)"/>
    <property type="match status" value="1"/>
</dbReference>
<feature type="transmembrane region" description="Helical" evidence="2">
    <location>
        <begin position="324"/>
        <end position="341"/>
    </location>
</feature>
<sequence>MGNRIKVPNDDAHLDLLYEHESSANRAISDNDIELQSMGGSHHDVDDRDRDDDEHDEGERNEEWTLLQRSNKMMRSVRKIWDGPDEPYDEPPEFLEKYPVVKIFNEFPERAFQKKVGTGVLAITILIIYCAIWLATNFFFLYPHFVFQPYFVPDDINADKIPIISLDCNSYLNWEGTNNACGPFGENCKPFEDKEYYIKCPALCDMGGIAYSAVAVGSKRVKYTNYIIGGGEAPNLGERSDELYSKPFRADSYPCASAAHLGLLSPLSGGCARISMTGSQTSFPSAEGNSKMGWSINFGSFFPSSFSFKAPASGYFISCLDPRFPILSLNILYGIPVFYLYESIYGYWTTMFAAYWTLVLVLDPPIMIDTLNMETVYSLFSVGFQRLLPLCFILYVMWKIAVKRTMEGGSPVLKLALWYPLFWLGVMNNVTFDRLPVDRLNLSDLKEQQGALAAVGTIITTIIVCAIVQAYMLWRSGRFRKYFKIYISFIAGISILGSLPGLNLRIHHYILGMVLVPGCATRSLTAYLFQGILIGLIISGVGRWDFASIVETNYALLRDEAGALLKPPLFTFDHLNNHKISWHIPAINQSTILNVDAGNGVDWHGKIDGYSLLLNDLEVYVGKNETIDLDLIISENQMLKDMVDKSLDELDGSVEMYLRVARASVKAPEEYRGDYTNAGILVWPEGIWYDPLPGVS</sequence>
<gene>
    <name evidence="3" type="ORF">KABA2_01S09174</name>
</gene>
<feature type="region of interest" description="Disordered" evidence="1">
    <location>
        <begin position="30"/>
        <end position="61"/>
    </location>
</feature>
<protein>
    <recommendedName>
        <fullName evidence="5">LCCL domain-containing protein</fullName>
    </recommendedName>
</protein>
<feature type="transmembrane region" description="Helical" evidence="2">
    <location>
        <begin position="485"/>
        <end position="504"/>
    </location>
</feature>
<name>A0A8H2VBJ9_9SACH</name>
<reference evidence="3 4" key="1">
    <citation type="submission" date="2020-05" db="EMBL/GenBank/DDBJ databases">
        <authorList>
            <person name="Casaregola S."/>
            <person name="Devillers H."/>
            <person name="Grondin C."/>
        </authorList>
    </citation>
    <scope>NUCLEOTIDE SEQUENCE [LARGE SCALE GENOMIC DNA]</scope>
    <source>
        <strain evidence="3 4">CLIB 1767</strain>
    </source>
</reference>
<keyword evidence="2" id="KW-0472">Membrane</keyword>
<evidence type="ECO:0000256" key="2">
    <source>
        <dbReference type="SAM" id="Phobius"/>
    </source>
</evidence>
<dbReference type="PANTHER" id="PTHR31331:SF1">
    <property type="entry name" value="CYSTEINE RICH SECRETORY PROTEIN LCCL DOMAIN CONTAINING 2"/>
    <property type="match status" value="1"/>
</dbReference>
<feature type="transmembrane region" description="Helical" evidence="2">
    <location>
        <begin position="348"/>
        <end position="367"/>
    </location>
</feature>
<dbReference type="GeneID" id="64855364"/>
<organism evidence="3 4">
    <name type="scientific">Maudiozyma barnettii</name>
    <dbReference type="NCBI Taxonomy" id="61262"/>
    <lineage>
        <taxon>Eukaryota</taxon>
        <taxon>Fungi</taxon>
        <taxon>Dikarya</taxon>
        <taxon>Ascomycota</taxon>
        <taxon>Saccharomycotina</taxon>
        <taxon>Saccharomycetes</taxon>
        <taxon>Saccharomycetales</taxon>
        <taxon>Saccharomycetaceae</taxon>
        <taxon>Maudiozyma</taxon>
    </lineage>
</organism>
<dbReference type="AlphaFoldDB" id="A0A8H2VBJ9"/>
<keyword evidence="2" id="KW-0812">Transmembrane</keyword>
<dbReference type="EMBL" id="CAEFZW010000001">
    <property type="protein sequence ID" value="CAB4252241.1"/>
    <property type="molecule type" value="Genomic_DNA"/>
</dbReference>
<evidence type="ECO:0000313" key="3">
    <source>
        <dbReference type="EMBL" id="CAB4252241.1"/>
    </source>
</evidence>
<dbReference type="Gene3D" id="2.170.130.20">
    <property type="entry name" value="LCCL-like domain"/>
    <property type="match status" value="1"/>
</dbReference>
<keyword evidence="4" id="KW-1185">Reference proteome</keyword>
<comment type="caution">
    <text evidence="3">The sequence shown here is derived from an EMBL/GenBank/DDBJ whole genome shotgun (WGS) entry which is preliminary data.</text>
</comment>
<dbReference type="Proteomes" id="UP000644660">
    <property type="component" value="Unassembled WGS sequence"/>
</dbReference>
<feature type="transmembrane region" description="Helical" evidence="2">
    <location>
        <begin position="379"/>
        <end position="400"/>
    </location>
</feature>
<evidence type="ECO:0000256" key="1">
    <source>
        <dbReference type="SAM" id="MobiDB-lite"/>
    </source>
</evidence>
<evidence type="ECO:0008006" key="5">
    <source>
        <dbReference type="Google" id="ProtNLM"/>
    </source>
</evidence>
<dbReference type="SUPFAM" id="SSF69848">
    <property type="entry name" value="LCCL domain"/>
    <property type="match status" value="1"/>
</dbReference>
<proteinExistence type="predicted"/>
<dbReference type="InterPro" id="IPR051957">
    <property type="entry name" value="CRISP-LCCL_domain"/>
</dbReference>
<accession>A0A8H2VBJ9</accession>
<dbReference type="RefSeq" id="XP_041404279.1">
    <property type="nucleotide sequence ID" value="XM_041548345.1"/>
</dbReference>
<evidence type="ECO:0000313" key="4">
    <source>
        <dbReference type="Proteomes" id="UP000644660"/>
    </source>
</evidence>
<keyword evidence="2" id="KW-1133">Transmembrane helix</keyword>
<dbReference type="OrthoDB" id="441660at2759"/>
<feature type="transmembrane region" description="Helical" evidence="2">
    <location>
        <begin position="120"/>
        <end position="142"/>
    </location>
</feature>